<sequence>MYCGILLFVLLSFQLLENTSAQYEDIRCKCTCLAYHKYNIPAKIYTKNVLHEYCDCLRVVLPNLNGSALTDVDIEPYCLRCGCKYEVRSTKTMQVVVYMFLVLLGVLLIYMIVMVIADPIINHVNRKNRAAGLLDEETEMESIVSARDSDRPRSSSVGTGLWAISACLTKGKSNANKMEKAASRAKIKCVRPTRDVTMRSMKV</sequence>
<evidence type="ECO:0000256" key="3">
    <source>
        <dbReference type="ARBA" id="ARBA00022692"/>
    </source>
</evidence>
<dbReference type="Proteomes" id="UP000008144">
    <property type="component" value="Chromosome 5"/>
</dbReference>
<dbReference type="HOGENOM" id="CLU_1348522_0_0_1"/>
<keyword evidence="3 6" id="KW-0812">Transmembrane</keyword>
<comment type="subcellular location">
    <subcellularLocation>
        <location evidence="1">Membrane</location>
    </subcellularLocation>
</comment>
<dbReference type="RefSeq" id="XP_009858637.1">
    <property type="nucleotide sequence ID" value="XM_009860335.3"/>
</dbReference>
<evidence type="ECO:0000313" key="9">
    <source>
        <dbReference type="Proteomes" id="UP000008144"/>
    </source>
</evidence>
<feature type="chain" id="PRO_5014090691" description="Transmembrane protein 9" evidence="7">
    <location>
        <begin position="22"/>
        <end position="203"/>
    </location>
</feature>
<dbReference type="EMBL" id="EAAA01002149">
    <property type="status" value="NOT_ANNOTATED_CDS"/>
    <property type="molecule type" value="Genomic_DNA"/>
</dbReference>
<keyword evidence="4 6" id="KW-1133">Transmembrane helix</keyword>
<evidence type="ECO:0000256" key="1">
    <source>
        <dbReference type="ARBA" id="ARBA00004370"/>
    </source>
</evidence>
<dbReference type="PANTHER" id="PTHR13064">
    <property type="entry name" value="TRANSMEMBRANE PROTEIN 9 FAMILY MEMBER"/>
    <property type="match status" value="1"/>
</dbReference>
<dbReference type="AlphaFoldDB" id="F7BP46"/>
<evidence type="ECO:0000256" key="6">
    <source>
        <dbReference type="SAM" id="Phobius"/>
    </source>
</evidence>
<dbReference type="Ensembl" id="ENSCINT00000023167.2">
    <property type="protein sequence ID" value="ENSCINP00000022921.2"/>
    <property type="gene ID" value="ENSCING00000012217.2"/>
</dbReference>
<gene>
    <name evidence="8" type="primary">LOC100183612</name>
</gene>
<feature type="transmembrane region" description="Helical" evidence="6">
    <location>
        <begin position="95"/>
        <end position="117"/>
    </location>
</feature>
<keyword evidence="5 6" id="KW-0472">Membrane</keyword>
<dbReference type="Pfam" id="PF05434">
    <property type="entry name" value="Tmemb_9"/>
    <property type="match status" value="1"/>
</dbReference>
<evidence type="ECO:0000256" key="2">
    <source>
        <dbReference type="ARBA" id="ARBA00007264"/>
    </source>
</evidence>
<keyword evidence="9" id="KW-1185">Reference proteome</keyword>
<protein>
    <recommendedName>
        <fullName evidence="10">Transmembrane protein 9</fullName>
    </recommendedName>
</protein>
<reference evidence="8" key="4">
    <citation type="submission" date="2025-09" db="UniProtKB">
        <authorList>
            <consortium name="Ensembl"/>
        </authorList>
    </citation>
    <scope>IDENTIFICATION</scope>
</reference>
<organism evidence="8 9">
    <name type="scientific">Ciona intestinalis</name>
    <name type="common">Transparent sea squirt</name>
    <name type="synonym">Ascidia intestinalis</name>
    <dbReference type="NCBI Taxonomy" id="7719"/>
    <lineage>
        <taxon>Eukaryota</taxon>
        <taxon>Metazoa</taxon>
        <taxon>Chordata</taxon>
        <taxon>Tunicata</taxon>
        <taxon>Ascidiacea</taxon>
        <taxon>Phlebobranchia</taxon>
        <taxon>Cionidae</taxon>
        <taxon>Ciona</taxon>
    </lineage>
</organism>
<keyword evidence="7" id="KW-0732">Signal</keyword>
<evidence type="ECO:0000256" key="4">
    <source>
        <dbReference type="ARBA" id="ARBA00022989"/>
    </source>
</evidence>
<reference evidence="8" key="3">
    <citation type="submission" date="2025-08" db="UniProtKB">
        <authorList>
            <consortium name="Ensembl"/>
        </authorList>
    </citation>
    <scope>IDENTIFICATION</scope>
</reference>
<evidence type="ECO:0000256" key="7">
    <source>
        <dbReference type="SAM" id="SignalP"/>
    </source>
</evidence>
<comment type="similarity">
    <text evidence="2">Belongs to the TMEM9 family.</text>
</comment>
<dbReference type="GeneID" id="100183612"/>
<evidence type="ECO:0000256" key="5">
    <source>
        <dbReference type="ARBA" id="ARBA00023136"/>
    </source>
</evidence>
<dbReference type="OrthoDB" id="10059035at2759"/>
<evidence type="ECO:0000313" key="8">
    <source>
        <dbReference type="Ensembl" id="ENSCINP00000022921.2"/>
    </source>
</evidence>
<dbReference type="FunCoup" id="F7BP46">
    <property type="interactions" value="282"/>
</dbReference>
<proteinExistence type="inferred from homology"/>
<accession>F7BP46</accession>
<accession>A0A1W3JCI6</accession>
<dbReference type="InterPro" id="IPR008853">
    <property type="entry name" value="TMEM9/TMEM9B"/>
</dbReference>
<dbReference type="InParanoid" id="F7BP46"/>
<name>F7BP46_CIOIN</name>
<dbReference type="GO" id="GO:0005765">
    <property type="term" value="C:lysosomal membrane"/>
    <property type="evidence" value="ECO:0007669"/>
    <property type="project" value="InterPro"/>
</dbReference>
<evidence type="ECO:0008006" key="10">
    <source>
        <dbReference type="Google" id="ProtNLM"/>
    </source>
</evidence>
<dbReference type="PANTHER" id="PTHR13064:SF6">
    <property type="entry name" value="TRANSMEMBRANE PROTEIN 9"/>
    <property type="match status" value="1"/>
</dbReference>
<reference evidence="8" key="2">
    <citation type="journal article" date="2008" name="Genome Biol.">
        <title>Improved genome assembly and evidence-based global gene model set for the chordate Ciona intestinalis: new insight into intron and operon populations.</title>
        <authorList>
            <person name="Satou Y."/>
            <person name="Mineta K."/>
            <person name="Ogasawara M."/>
            <person name="Sasakura Y."/>
            <person name="Shoguchi E."/>
            <person name="Ueno K."/>
            <person name="Yamada L."/>
            <person name="Matsumoto J."/>
            <person name="Wasserscheid J."/>
            <person name="Dewar K."/>
            <person name="Wiley G.B."/>
            <person name="Macmil S.L."/>
            <person name="Roe B.A."/>
            <person name="Zeller R.W."/>
            <person name="Hastings K.E."/>
            <person name="Lemaire P."/>
            <person name="Lindquist E."/>
            <person name="Endo T."/>
            <person name="Hotta K."/>
            <person name="Inaba K."/>
        </authorList>
    </citation>
    <scope>NUCLEOTIDE SEQUENCE [LARGE SCALE GENOMIC DNA]</scope>
    <source>
        <strain evidence="8">wild type</strain>
    </source>
</reference>
<dbReference type="GeneTree" id="ENSGT00390000000819"/>
<feature type="signal peptide" evidence="7">
    <location>
        <begin position="1"/>
        <end position="21"/>
    </location>
</feature>
<reference evidence="9" key="1">
    <citation type="journal article" date="2002" name="Science">
        <title>The draft genome of Ciona intestinalis: insights into chordate and vertebrate origins.</title>
        <authorList>
            <person name="Dehal P."/>
            <person name="Satou Y."/>
            <person name="Campbell R.K."/>
            <person name="Chapman J."/>
            <person name="Degnan B."/>
            <person name="De Tomaso A."/>
            <person name="Davidson B."/>
            <person name="Di Gregorio A."/>
            <person name="Gelpke M."/>
            <person name="Goodstein D.M."/>
            <person name="Harafuji N."/>
            <person name="Hastings K.E."/>
            <person name="Ho I."/>
            <person name="Hotta K."/>
            <person name="Huang W."/>
            <person name="Kawashima T."/>
            <person name="Lemaire P."/>
            <person name="Martinez D."/>
            <person name="Meinertzhagen I.A."/>
            <person name="Necula S."/>
            <person name="Nonaka M."/>
            <person name="Putnam N."/>
            <person name="Rash S."/>
            <person name="Saiga H."/>
            <person name="Satake M."/>
            <person name="Terry A."/>
            <person name="Yamada L."/>
            <person name="Wang H.G."/>
            <person name="Awazu S."/>
            <person name="Azumi K."/>
            <person name="Boore J."/>
            <person name="Branno M."/>
            <person name="Chin-Bow S."/>
            <person name="DeSantis R."/>
            <person name="Doyle S."/>
            <person name="Francino P."/>
            <person name="Keys D.N."/>
            <person name="Haga S."/>
            <person name="Hayashi H."/>
            <person name="Hino K."/>
            <person name="Imai K.S."/>
            <person name="Inaba K."/>
            <person name="Kano S."/>
            <person name="Kobayashi K."/>
            <person name="Kobayashi M."/>
            <person name="Lee B.I."/>
            <person name="Makabe K.W."/>
            <person name="Manohar C."/>
            <person name="Matassi G."/>
            <person name="Medina M."/>
            <person name="Mochizuki Y."/>
            <person name="Mount S."/>
            <person name="Morishita T."/>
            <person name="Miura S."/>
            <person name="Nakayama A."/>
            <person name="Nishizaka S."/>
            <person name="Nomoto H."/>
            <person name="Ohta F."/>
            <person name="Oishi K."/>
            <person name="Rigoutsos I."/>
            <person name="Sano M."/>
            <person name="Sasaki A."/>
            <person name="Sasakura Y."/>
            <person name="Shoguchi E."/>
            <person name="Shin-i T."/>
            <person name="Spagnuolo A."/>
            <person name="Stainier D."/>
            <person name="Suzuki M.M."/>
            <person name="Tassy O."/>
            <person name="Takatori N."/>
            <person name="Tokuoka M."/>
            <person name="Yagi K."/>
            <person name="Yoshizaki F."/>
            <person name="Wada S."/>
            <person name="Zhang C."/>
            <person name="Hyatt P.D."/>
            <person name="Larimer F."/>
            <person name="Detter C."/>
            <person name="Doggett N."/>
            <person name="Glavina T."/>
            <person name="Hawkins T."/>
            <person name="Richardson P."/>
            <person name="Lucas S."/>
            <person name="Kohara Y."/>
            <person name="Levine M."/>
            <person name="Satoh N."/>
            <person name="Rokhsar D.S."/>
        </authorList>
    </citation>
    <scope>NUCLEOTIDE SEQUENCE [LARGE SCALE GENOMIC DNA]</scope>
</reference>